<dbReference type="AlphaFoldDB" id="A0A210Q1D7"/>
<dbReference type="PROSITE" id="PS50088">
    <property type="entry name" value="ANK_REPEAT"/>
    <property type="match status" value="1"/>
</dbReference>
<evidence type="ECO:0000313" key="4">
    <source>
        <dbReference type="Proteomes" id="UP000242188"/>
    </source>
</evidence>
<feature type="compositionally biased region" description="Basic and acidic residues" evidence="2">
    <location>
        <begin position="118"/>
        <end position="134"/>
    </location>
</feature>
<proteinExistence type="predicted"/>
<keyword evidence="4" id="KW-1185">Reference proteome</keyword>
<dbReference type="SMART" id="SM00248">
    <property type="entry name" value="ANK"/>
    <property type="match status" value="4"/>
</dbReference>
<comment type="caution">
    <text evidence="3">The sequence shown here is derived from an EMBL/GenBank/DDBJ whole genome shotgun (WGS) entry which is preliminary data.</text>
</comment>
<dbReference type="EMBL" id="NEDP02005262">
    <property type="protein sequence ID" value="OWF42548.1"/>
    <property type="molecule type" value="Genomic_DNA"/>
</dbReference>
<feature type="compositionally biased region" description="Polar residues" evidence="2">
    <location>
        <begin position="252"/>
        <end position="285"/>
    </location>
</feature>
<gene>
    <name evidence="3" type="ORF">KP79_PYT06577</name>
</gene>
<feature type="compositionally biased region" description="Polar residues" evidence="2">
    <location>
        <begin position="175"/>
        <end position="191"/>
    </location>
</feature>
<feature type="compositionally biased region" description="Basic and acidic residues" evidence="2">
    <location>
        <begin position="217"/>
        <end position="228"/>
    </location>
</feature>
<name>A0A210Q1D7_MIZYE</name>
<feature type="compositionally biased region" description="Basic and acidic residues" evidence="2">
    <location>
        <begin position="291"/>
        <end position="306"/>
    </location>
</feature>
<feature type="compositionally biased region" description="Polar residues" evidence="2">
    <location>
        <begin position="307"/>
        <end position="320"/>
    </location>
</feature>
<dbReference type="InterPro" id="IPR002110">
    <property type="entry name" value="Ankyrin_rpt"/>
</dbReference>
<evidence type="ECO:0000256" key="1">
    <source>
        <dbReference type="PROSITE-ProRule" id="PRU00023"/>
    </source>
</evidence>
<feature type="compositionally biased region" description="Basic residues" evidence="2">
    <location>
        <begin position="153"/>
        <end position="162"/>
    </location>
</feature>
<dbReference type="PANTHER" id="PTHR24121:SF21">
    <property type="entry name" value="ANKYRIN REPEAT FAMILY PROTEIN"/>
    <property type="match status" value="1"/>
</dbReference>
<protein>
    <submittedName>
        <fullName evidence="3">Uncharacterized protein</fullName>
    </submittedName>
</protein>
<dbReference type="Proteomes" id="UP000242188">
    <property type="component" value="Unassembled WGS sequence"/>
</dbReference>
<dbReference type="OrthoDB" id="6140685at2759"/>
<feature type="region of interest" description="Disordered" evidence="2">
    <location>
        <begin position="1"/>
        <end position="452"/>
    </location>
</feature>
<sequence>MSKVKHKRRTSKKSPPMAFSSDSPSVDSVWTVDMGVHVDKTSPGGSNSQQFSDVSTAETGNIPRYLNTLSHNTDVSPGHSGQTTSESISTRKRKRDESDSGRRDNPKYRRHRKQSTGADRDNVATKTEKNRANTEDSNVTGKRKRDDTEPQNKGKHKSRGSNRHTGGTTVDHVTAVSQTAEGTRYTDSTPNSPVPVMDFDKPLPHMVIKAEPISDDQYTHGAHESSSDRRKRYSKRKHRKDYHQHRRRRNKSPPTNKNMSEGTSSHVVSGSGNETSLSVTKSCSSVFGIKLKTEQVTIKEEQRSDPDYSSSGESENTQQHGIRESSRLSKLRSNPQRVKLERSSVVNTSVKREPRTDPHYSSTEEPDSKNRHWNEETLRQPETSSKPQSVKLEPSTVNTTMKLEPMSDNLSSSTGIHDENGAVGFSEQARTSLQQQNGQDAISGSTDDDDDEREFQQFRLRMARRTDAKQHLKDTCSEIENYEFCTNVKAYLNNILENLPPEEYDRTAIMTEDPFFNERMVRIRDEPFLTTLFAMLHHQGVITREDICCIMHPLSSGSATVFNLVEVLKRKPNGRKAFETAAQDCLQEELLHEDLFDLARFSQSPTLYYGDLPKLEQYFAHKYSSEIENWKDNKYSLLHNAAAEGNFTLYKQLEMFFLLLKDDQEKHLYIQRHRDAQKNTILHVAVECGNDEVCGYLCSQYPFLTRCRNVMNQEPIHLAIANNKTNTKCLKHLMESNGSTYPQVDSVINGVAAQNIQRLLVLAYTRDNVEAVKYIFTKYPSLKSQKGFQGRMPIHSAAACGGLECFKYIEQLLLTGIDIRVIEDGSRFIMQFKGKDHYNHL</sequence>
<evidence type="ECO:0000313" key="3">
    <source>
        <dbReference type="EMBL" id="OWF42548.1"/>
    </source>
</evidence>
<reference evidence="3 4" key="1">
    <citation type="journal article" date="2017" name="Nat. Ecol. Evol.">
        <title>Scallop genome provides insights into evolution of bilaterian karyotype and development.</title>
        <authorList>
            <person name="Wang S."/>
            <person name="Zhang J."/>
            <person name="Jiao W."/>
            <person name="Li J."/>
            <person name="Xun X."/>
            <person name="Sun Y."/>
            <person name="Guo X."/>
            <person name="Huan P."/>
            <person name="Dong B."/>
            <person name="Zhang L."/>
            <person name="Hu X."/>
            <person name="Sun X."/>
            <person name="Wang J."/>
            <person name="Zhao C."/>
            <person name="Wang Y."/>
            <person name="Wang D."/>
            <person name="Huang X."/>
            <person name="Wang R."/>
            <person name="Lv J."/>
            <person name="Li Y."/>
            <person name="Zhang Z."/>
            <person name="Liu B."/>
            <person name="Lu W."/>
            <person name="Hui Y."/>
            <person name="Liang J."/>
            <person name="Zhou Z."/>
            <person name="Hou R."/>
            <person name="Li X."/>
            <person name="Liu Y."/>
            <person name="Li H."/>
            <person name="Ning X."/>
            <person name="Lin Y."/>
            <person name="Zhao L."/>
            <person name="Xing Q."/>
            <person name="Dou J."/>
            <person name="Li Y."/>
            <person name="Mao J."/>
            <person name="Guo H."/>
            <person name="Dou H."/>
            <person name="Li T."/>
            <person name="Mu C."/>
            <person name="Jiang W."/>
            <person name="Fu Q."/>
            <person name="Fu X."/>
            <person name="Miao Y."/>
            <person name="Liu J."/>
            <person name="Yu Q."/>
            <person name="Li R."/>
            <person name="Liao H."/>
            <person name="Li X."/>
            <person name="Kong Y."/>
            <person name="Jiang Z."/>
            <person name="Chourrout D."/>
            <person name="Li R."/>
            <person name="Bao Z."/>
        </authorList>
    </citation>
    <scope>NUCLEOTIDE SEQUENCE [LARGE SCALE GENOMIC DNA]</scope>
    <source>
        <strain evidence="3 4">PY_sf001</strain>
    </source>
</reference>
<organism evidence="3 4">
    <name type="scientific">Mizuhopecten yessoensis</name>
    <name type="common">Japanese scallop</name>
    <name type="synonym">Patinopecten yessoensis</name>
    <dbReference type="NCBI Taxonomy" id="6573"/>
    <lineage>
        <taxon>Eukaryota</taxon>
        <taxon>Metazoa</taxon>
        <taxon>Spiralia</taxon>
        <taxon>Lophotrochozoa</taxon>
        <taxon>Mollusca</taxon>
        <taxon>Bivalvia</taxon>
        <taxon>Autobranchia</taxon>
        <taxon>Pteriomorphia</taxon>
        <taxon>Pectinida</taxon>
        <taxon>Pectinoidea</taxon>
        <taxon>Pectinidae</taxon>
        <taxon>Mizuhopecten</taxon>
    </lineage>
</organism>
<dbReference type="Gene3D" id="1.25.40.20">
    <property type="entry name" value="Ankyrin repeat-containing domain"/>
    <property type="match status" value="1"/>
</dbReference>
<feature type="compositionally biased region" description="Polar residues" evidence="2">
    <location>
        <begin position="43"/>
        <end position="59"/>
    </location>
</feature>
<feature type="repeat" description="ANK" evidence="1">
    <location>
        <begin position="789"/>
        <end position="824"/>
    </location>
</feature>
<feature type="compositionally biased region" description="Polar residues" evidence="2">
    <location>
        <begin position="428"/>
        <end position="445"/>
    </location>
</feature>
<dbReference type="PANTHER" id="PTHR24121">
    <property type="entry name" value="NO MECHANORECEPTOR POTENTIAL C, ISOFORM D-RELATED"/>
    <property type="match status" value="1"/>
</dbReference>
<feature type="compositionally biased region" description="Basic and acidic residues" evidence="2">
    <location>
        <begin position="366"/>
        <end position="379"/>
    </location>
</feature>
<dbReference type="InterPro" id="IPR036770">
    <property type="entry name" value="Ankyrin_rpt-contain_sf"/>
</dbReference>
<feature type="compositionally biased region" description="Basic residues" evidence="2">
    <location>
        <begin position="1"/>
        <end position="12"/>
    </location>
</feature>
<feature type="compositionally biased region" description="Basic residues" evidence="2">
    <location>
        <begin position="229"/>
        <end position="251"/>
    </location>
</feature>
<feature type="compositionally biased region" description="Basic and acidic residues" evidence="2">
    <location>
        <begin position="95"/>
        <end position="107"/>
    </location>
</feature>
<evidence type="ECO:0000256" key="2">
    <source>
        <dbReference type="SAM" id="MobiDB-lite"/>
    </source>
</evidence>
<accession>A0A210Q1D7</accession>
<keyword evidence="1" id="KW-0040">ANK repeat</keyword>
<feature type="compositionally biased region" description="Polar residues" evidence="2">
    <location>
        <begin position="67"/>
        <end position="88"/>
    </location>
</feature>
<dbReference type="SUPFAM" id="SSF48403">
    <property type="entry name" value="Ankyrin repeat"/>
    <property type="match status" value="1"/>
</dbReference>